<evidence type="ECO:0000256" key="1">
    <source>
        <dbReference type="ARBA" id="ARBA00009741"/>
    </source>
</evidence>
<comment type="similarity">
    <text evidence="1">Belongs to the methyltransferase superfamily. PrmA family.</text>
</comment>
<feature type="domain" description="Methyltransferase small" evidence="3">
    <location>
        <begin position="50"/>
        <end position="143"/>
    </location>
</feature>
<dbReference type="PANTHER" id="PTHR23290">
    <property type="entry name" value="RRNA N6-ADENOSINE-METHYLTRANSFERASE METTL5"/>
    <property type="match status" value="1"/>
</dbReference>
<proteinExistence type="inferred from homology"/>
<dbReference type="Proteomes" id="UP001627154">
    <property type="component" value="Unassembled WGS sequence"/>
</dbReference>
<dbReference type="CDD" id="cd02440">
    <property type="entry name" value="AdoMet_MTases"/>
    <property type="match status" value="1"/>
</dbReference>
<evidence type="ECO:0000313" key="4">
    <source>
        <dbReference type="EMBL" id="KAL3401514.1"/>
    </source>
</evidence>
<dbReference type="GO" id="GO:0008757">
    <property type="term" value="F:S-adenosylmethionine-dependent methyltransferase activity"/>
    <property type="evidence" value="ECO:0007669"/>
    <property type="project" value="UniProtKB-ARBA"/>
</dbReference>
<evidence type="ECO:0000259" key="3">
    <source>
        <dbReference type="Pfam" id="PF05175"/>
    </source>
</evidence>
<dbReference type="InterPro" id="IPR007848">
    <property type="entry name" value="Small_mtfrase_dom"/>
</dbReference>
<name>A0ABD2X8D6_9HYME</name>
<evidence type="ECO:0000313" key="5">
    <source>
        <dbReference type="Proteomes" id="UP001627154"/>
    </source>
</evidence>
<comment type="caution">
    <text evidence="4">The sequence shown here is derived from an EMBL/GenBank/DDBJ whole genome shotgun (WGS) entry which is preliminary data.</text>
</comment>
<dbReference type="SUPFAM" id="SSF53335">
    <property type="entry name" value="S-adenosyl-L-methionine-dependent methyltransferases"/>
    <property type="match status" value="1"/>
</dbReference>
<dbReference type="InterPro" id="IPR029063">
    <property type="entry name" value="SAM-dependent_MTases_sf"/>
</dbReference>
<gene>
    <name evidence="4" type="ORF">TKK_005339</name>
</gene>
<reference evidence="4 5" key="1">
    <citation type="journal article" date="2024" name="bioRxiv">
        <title>A reference genome for Trichogramma kaykai: A tiny desert-dwelling parasitoid wasp with competing sex-ratio distorters.</title>
        <authorList>
            <person name="Culotta J."/>
            <person name="Lindsey A.R."/>
        </authorList>
    </citation>
    <scope>NUCLEOTIDE SEQUENCE [LARGE SCALE GENOMIC DNA]</scope>
    <source>
        <strain evidence="4 5">KSX58</strain>
    </source>
</reference>
<organism evidence="4 5">
    <name type="scientific">Trichogramma kaykai</name>
    <dbReference type="NCBI Taxonomy" id="54128"/>
    <lineage>
        <taxon>Eukaryota</taxon>
        <taxon>Metazoa</taxon>
        <taxon>Ecdysozoa</taxon>
        <taxon>Arthropoda</taxon>
        <taxon>Hexapoda</taxon>
        <taxon>Insecta</taxon>
        <taxon>Pterygota</taxon>
        <taxon>Neoptera</taxon>
        <taxon>Endopterygota</taxon>
        <taxon>Hymenoptera</taxon>
        <taxon>Apocrita</taxon>
        <taxon>Proctotrupomorpha</taxon>
        <taxon>Chalcidoidea</taxon>
        <taxon>Trichogrammatidae</taxon>
        <taxon>Trichogramma</taxon>
    </lineage>
</organism>
<dbReference type="PROSITE" id="PS00092">
    <property type="entry name" value="N6_MTASE"/>
    <property type="match status" value="1"/>
</dbReference>
<dbReference type="InterPro" id="IPR002052">
    <property type="entry name" value="DNA_methylase_N6_adenine_CS"/>
</dbReference>
<accession>A0ABD2X8D6</accession>
<evidence type="ECO:0000256" key="2">
    <source>
        <dbReference type="ARBA" id="ARBA00041374"/>
    </source>
</evidence>
<keyword evidence="5" id="KW-1185">Reference proteome</keyword>
<sequence>MMKIKQLEQELQQLSTFDQPNILLEQYATSPHIASRMLYVAQNQYEDIQDCLVADLGAGCGVLSIGALMLGAGHVTAFEIDQNAIDTILENCEDEEVALDIINCDVIKLLPGRFEKHFDTVVMNPPFGTKHNAGIDMKFLEIAAAISNNAIYSLHKTSTRAHVLKKGEQLGLHAKVLAELRYDLPSTYKFHKKKSVDIEVDFIRFSTKKES</sequence>
<dbReference type="InterPro" id="IPR051720">
    <property type="entry name" value="rRNA_MeTrfase/Polyamine_Synth"/>
</dbReference>
<dbReference type="AlphaFoldDB" id="A0ABD2X8D6"/>
<dbReference type="EMBL" id="JBJJXI010000045">
    <property type="protein sequence ID" value="KAL3401514.1"/>
    <property type="molecule type" value="Genomic_DNA"/>
</dbReference>
<dbReference type="Pfam" id="PF05175">
    <property type="entry name" value="MTS"/>
    <property type="match status" value="1"/>
</dbReference>
<dbReference type="PANTHER" id="PTHR23290:SF0">
    <property type="entry name" value="RRNA N6-ADENOSINE-METHYLTRANSFERASE METTL5"/>
    <property type="match status" value="1"/>
</dbReference>
<protein>
    <recommendedName>
        <fullName evidence="2">Methyltransferase-like protein 5</fullName>
    </recommendedName>
</protein>
<dbReference type="Gene3D" id="3.40.50.150">
    <property type="entry name" value="Vaccinia Virus protein VP39"/>
    <property type="match status" value="1"/>
</dbReference>